<evidence type="ECO:0000313" key="10">
    <source>
        <dbReference type="EMBL" id="SDT28553.1"/>
    </source>
</evidence>
<reference evidence="10 11" key="1">
    <citation type="submission" date="2016-10" db="EMBL/GenBank/DDBJ databases">
        <authorList>
            <person name="de Groot N.N."/>
        </authorList>
    </citation>
    <scope>NUCLEOTIDE SEQUENCE [LARGE SCALE GENOMIC DNA]</scope>
    <source>
        <strain evidence="10 11">MP1X4</strain>
    </source>
</reference>
<keyword evidence="5 8" id="KW-0812">Transmembrane</keyword>
<dbReference type="PANTHER" id="PTHR33908">
    <property type="entry name" value="MANNOSYLTRANSFERASE YKCB-RELATED"/>
    <property type="match status" value="1"/>
</dbReference>
<keyword evidence="2" id="KW-1003">Cell membrane</keyword>
<dbReference type="PANTHER" id="PTHR33908:SF11">
    <property type="entry name" value="MEMBRANE PROTEIN"/>
    <property type="match status" value="1"/>
</dbReference>
<keyword evidence="4 10" id="KW-0808">Transferase</keyword>
<accession>A0A1H1Z4M1</accession>
<dbReference type="Pfam" id="PF13231">
    <property type="entry name" value="PMT_2"/>
    <property type="match status" value="1"/>
</dbReference>
<evidence type="ECO:0000256" key="6">
    <source>
        <dbReference type="ARBA" id="ARBA00022989"/>
    </source>
</evidence>
<proteinExistence type="predicted"/>
<dbReference type="EMBL" id="LT629740">
    <property type="protein sequence ID" value="SDT28553.1"/>
    <property type="molecule type" value="Genomic_DNA"/>
</dbReference>
<keyword evidence="3 10" id="KW-0328">Glycosyltransferase</keyword>
<protein>
    <submittedName>
        <fullName evidence="10">Dolichyl-phosphate-mannose-protein mannosyltransferase</fullName>
    </submittedName>
</protein>
<evidence type="ECO:0000256" key="5">
    <source>
        <dbReference type="ARBA" id="ARBA00022692"/>
    </source>
</evidence>
<feature type="transmembrane region" description="Helical" evidence="8">
    <location>
        <begin position="102"/>
        <end position="121"/>
    </location>
</feature>
<evidence type="ECO:0000256" key="1">
    <source>
        <dbReference type="ARBA" id="ARBA00004651"/>
    </source>
</evidence>
<evidence type="ECO:0000256" key="7">
    <source>
        <dbReference type="ARBA" id="ARBA00023136"/>
    </source>
</evidence>
<evidence type="ECO:0000256" key="4">
    <source>
        <dbReference type="ARBA" id="ARBA00022679"/>
    </source>
</evidence>
<feature type="transmembrane region" description="Helical" evidence="8">
    <location>
        <begin position="78"/>
        <end position="96"/>
    </location>
</feature>
<feature type="transmembrane region" description="Helical" evidence="8">
    <location>
        <begin position="318"/>
        <end position="340"/>
    </location>
</feature>
<sequence length="516" mass="59312">MYQNRRSTYAGFILIFVAIKVVLNLLAMPHFGFHRDELLYLALGDHLAWGYKEVPPFVAIIARLSTILFGSSIFAARVFCTIFAGLIIWFTGLITVELGGKKFAIALACLAMIFSPAFVASDYLLQPVIFDQFWWVLAVYLVVKYINSSSVKYLYFLGIAIGVGLLNKYTMGFFTIALIIGLLITKQRRILFNKHILGAIAVALLLFLPNAIWQFQHHLPVVHHMATLRATQLDNIKPADFINQQLLVHGIAVFLWLTGFFFLIFSFKLRKYQFLAFAYLAIFIFLLEMSGKVYYIFGAYPMLFAAGGFGFERWIKNYALRTVIICLFTLPNLIFLPMLLPVLPLNQTMAFFRFTDKNVPVLQFTVIWEDQKKHATTQDYADMFGWDELAKKVADTYNSLTPDQQKHTIIWADNYGEAGAMHHYGKQYNLPDVYSLDSSFTLWTPPSIDPDYIIYIDDDNNVTRRLAPWVQSYKKIGEIDYPLAREKGTEIYLLTKPNKAQFQQIYQSERAKKLSE</sequence>
<comment type="subcellular location">
    <subcellularLocation>
        <location evidence="1">Cell membrane</location>
        <topology evidence="1">Multi-pass membrane protein</topology>
    </subcellularLocation>
</comment>
<dbReference type="InterPro" id="IPR050297">
    <property type="entry name" value="LipidA_mod_glycosyltrf_83"/>
</dbReference>
<keyword evidence="7 8" id="KW-0472">Membrane</keyword>
<dbReference type="RefSeq" id="WP_091374270.1">
    <property type="nucleotide sequence ID" value="NZ_LT629740.1"/>
</dbReference>
<dbReference type="GO" id="GO:0016763">
    <property type="term" value="F:pentosyltransferase activity"/>
    <property type="evidence" value="ECO:0007669"/>
    <property type="project" value="TreeGrafter"/>
</dbReference>
<dbReference type="GO" id="GO:0005886">
    <property type="term" value="C:plasma membrane"/>
    <property type="evidence" value="ECO:0007669"/>
    <property type="project" value="UniProtKB-SubCell"/>
</dbReference>
<feature type="transmembrane region" description="Helical" evidence="8">
    <location>
        <begin position="293"/>
        <end position="311"/>
    </location>
</feature>
<feature type="transmembrane region" description="Helical" evidence="8">
    <location>
        <begin position="272"/>
        <end position="287"/>
    </location>
</feature>
<dbReference type="GO" id="GO:0009103">
    <property type="term" value="P:lipopolysaccharide biosynthetic process"/>
    <property type="evidence" value="ECO:0007669"/>
    <property type="project" value="UniProtKB-ARBA"/>
</dbReference>
<dbReference type="OrthoDB" id="9813729at2"/>
<evidence type="ECO:0000259" key="9">
    <source>
        <dbReference type="Pfam" id="PF13231"/>
    </source>
</evidence>
<name>A0A1H1Z4M1_MUCMA</name>
<dbReference type="InterPro" id="IPR038731">
    <property type="entry name" value="RgtA/B/C-like"/>
</dbReference>
<evidence type="ECO:0000313" key="11">
    <source>
        <dbReference type="Proteomes" id="UP000199679"/>
    </source>
</evidence>
<evidence type="ECO:0000256" key="8">
    <source>
        <dbReference type="SAM" id="Phobius"/>
    </source>
</evidence>
<dbReference type="AlphaFoldDB" id="A0A1H1Z4M1"/>
<feature type="domain" description="Glycosyltransferase RgtA/B/C/D-like" evidence="9">
    <location>
        <begin position="54"/>
        <end position="213"/>
    </location>
</feature>
<feature type="transmembrane region" description="Helical" evidence="8">
    <location>
        <begin position="12"/>
        <end position="34"/>
    </location>
</feature>
<organism evidence="10 11">
    <name type="scientific">Mucilaginibacter mallensis</name>
    <dbReference type="NCBI Taxonomy" id="652787"/>
    <lineage>
        <taxon>Bacteria</taxon>
        <taxon>Pseudomonadati</taxon>
        <taxon>Bacteroidota</taxon>
        <taxon>Sphingobacteriia</taxon>
        <taxon>Sphingobacteriales</taxon>
        <taxon>Sphingobacteriaceae</taxon>
        <taxon>Mucilaginibacter</taxon>
    </lineage>
</organism>
<dbReference type="STRING" id="652787.SAMN05216490_2960"/>
<feature type="transmembrane region" description="Helical" evidence="8">
    <location>
        <begin position="153"/>
        <end position="184"/>
    </location>
</feature>
<evidence type="ECO:0000256" key="2">
    <source>
        <dbReference type="ARBA" id="ARBA00022475"/>
    </source>
</evidence>
<gene>
    <name evidence="10" type="ORF">SAMN05216490_2960</name>
</gene>
<evidence type="ECO:0000256" key="3">
    <source>
        <dbReference type="ARBA" id="ARBA00022676"/>
    </source>
</evidence>
<keyword evidence="11" id="KW-1185">Reference proteome</keyword>
<feature type="transmembrane region" description="Helical" evidence="8">
    <location>
        <begin position="246"/>
        <end position="265"/>
    </location>
</feature>
<feature type="transmembrane region" description="Helical" evidence="8">
    <location>
        <begin position="196"/>
        <end position="215"/>
    </location>
</feature>
<dbReference type="Proteomes" id="UP000199679">
    <property type="component" value="Chromosome I"/>
</dbReference>
<keyword evidence="6 8" id="KW-1133">Transmembrane helix</keyword>